<dbReference type="InterPro" id="IPR016464">
    <property type="entry name" value="NADH_Ub_cplx-1_asu_su-2"/>
</dbReference>
<comment type="caution">
    <text evidence="11">The sequence shown here is derived from an EMBL/GenBank/DDBJ whole genome shotgun (WGS) entry which is preliminary data.</text>
</comment>
<keyword evidence="7" id="KW-0249">Electron transport</keyword>
<comment type="subcellular location">
    <subcellularLocation>
        <location evidence="2">Mitochondrion inner membrane</location>
        <topology evidence="2">Peripheral membrane protein</topology>
        <orientation evidence="2">Matrix side</orientation>
    </subcellularLocation>
</comment>
<dbReference type="EMBL" id="JANBQB010000588">
    <property type="protein sequence ID" value="KAJ1974934.1"/>
    <property type="molecule type" value="Genomic_DNA"/>
</dbReference>
<evidence type="ECO:0000256" key="4">
    <source>
        <dbReference type="ARBA" id="ARBA00022448"/>
    </source>
</evidence>
<keyword evidence="5" id="KW-0679">Respiratory chain</keyword>
<reference evidence="11" key="1">
    <citation type="submission" date="2022-07" db="EMBL/GenBank/DDBJ databases">
        <title>Phylogenomic reconstructions and comparative analyses of Kickxellomycotina fungi.</title>
        <authorList>
            <person name="Reynolds N.K."/>
            <person name="Stajich J.E."/>
            <person name="Barry K."/>
            <person name="Grigoriev I.V."/>
            <person name="Crous P."/>
            <person name="Smith M.E."/>
        </authorList>
    </citation>
    <scope>NUCLEOTIDE SEQUENCE</scope>
    <source>
        <strain evidence="11">RSA 567</strain>
    </source>
</reference>
<evidence type="ECO:0000259" key="10">
    <source>
        <dbReference type="Pfam" id="PF05047"/>
    </source>
</evidence>
<comment type="similarity">
    <text evidence="3">Belongs to the complex I NDUFA2 subunit family.</text>
</comment>
<dbReference type="Pfam" id="PF05047">
    <property type="entry name" value="L51_S25_CI-B8"/>
    <property type="match status" value="1"/>
</dbReference>
<evidence type="ECO:0000256" key="6">
    <source>
        <dbReference type="ARBA" id="ARBA00022792"/>
    </source>
</evidence>
<feature type="non-terminal residue" evidence="11">
    <location>
        <position position="1"/>
    </location>
</feature>
<comment type="function">
    <text evidence="1">Accessory subunit of the mitochondrial membrane respiratory chain NADH dehydrogenase (Complex I), that is believed not to be involved in catalysis. Complex I functions in the transfer of electrons from NADH to the respiratory chain. The immediate electron acceptor for the enzyme is believed to be ubiquinone.</text>
</comment>
<evidence type="ECO:0000256" key="1">
    <source>
        <dbReference type="ARBA" id="ARBA00003195"/>
    </source>
</evidence>
<evidence type="ECO:0000256" key="5">
    <source>
        <dbReference type="ARBA" id="ARBA00022660"/>
    </source>
</evidence>
<evidence type="ECO:0000256" key="3">
    <source>
        <dbReference type="ARBA" id="ARBA00008939"/>
    </source>
</evidence>
<dbReference type="PIRSF" id="PIRSF005822">
    <property type="entry name" value="NDUA2"/>
    <property type="match status" value="1"/>
</dbReference>
<dbReference type="Proteomes" id="UP001151582">
    <property type="component" value="Unassembled WGS sequence"/>
</dbReference>
<proteinExistence type="inferred from homology"/>
<keyword evidence="8" id="KW-0496">Mitochondrion</keyword>
<sequence>MSWKAPVTKSLKELRFHLCQSSPASQGLRDFIVKSYPTLKKANPGLPVLIREAQGVEAKIYARY</sequence>
<evidence type="ECO:0000313" key="11">
    <source>
        <dbReference type="EMBL" id="KAJ1974934.1"/>
    </source>
</evidence>
<gene>
    <name evidence="11" type="ORF">H4R34_004526</name>
</gene>
<keyword evidence="9" id="KW-0472">Membrane</keyword>
<dbReference type="OrthoDB" id="10250268at2759"/>
<dbReference type="InterPro" id="IPR007741">
    <property type="entry name" value="Ribosomal_mL43/mS25/NADH_DH"/>
</dbReference>
<evidence type="ECO:0000256" key="8">
    <source>
        <dbReference type="ARBA" id="ARBA00023128"/>
    </source>
</evidence>
<dbReference type="PANTHER" id="PTHR12878">
    <property type="entry name" value="NADH-UBIQUINONE OXIDOREDUCTASE B8 SUBUNIT"/>
    <property type="match status" value="1"/>
</dbReference>
<dbReference type="SUPFAM" id="SSF52833">
    <property type="entry name" value="Thioredoxin-like"/>
    <property type="match status" value="1"/>
</dbReference>
<evidence type="ECO:0000313" key="12">
    <source>
        <dbReference type="Proteomes" id="UP001151582"/>
    </source>
</evidence>
<keyword evidence="4" id="KW-0813">Transport</keyword>
<dbReference type="InterPro" id="IPR036249">
    <property type="entry name" value="Thioredoxin-like_sf"/>
</dbReference>
<protein>
    <recommendedName>
        <fullName evidence="10">Ribosomal protein/NADH dehydrogenase domain-containing protein</fullName>
    </recommendedName>
</protein>
<accession>A0A9W8B448</accession>
<dbReference type="AlphaFoldDB" id="A0A9W8B448"/>
<feature type="domain" description="Ribosomal protein/NADH dehydrogenase" evidence="10">
    <location>
        <begin position="29"/>
        <end position="64"/>
    </location>
</feature>
<keyword evidence="6" id="KW-0999">Mitochondrion inner membrane</keyword>
<name>A0A9W8B448_9FUNG</name>
<keyword evidence="12" id="KW-1185">Reference proteome</keyword>
<evidence type="ECO:0000256" key="2">
    <source>
        <dbReference type="ARBA" id="ARBA00004443"/>
    </source>
</evidence>
<organism evidence="11 12">
    <name type="scientific">Dimargaris verticillata</name>
    <dbReference type="NCBI Taxonomy" id="2761393"/>
    <lineage>
        <taxon>Eukaryota</taxon>
        <taxon>Fungi</taxon>
        <taxon>Fungi incertae sedis</taxon>
        <taxon>Zoopagomycota</taxon>
        <taxon>Kickxellomycotina</taxon>
        <taxon>Dimargaritomycetes</taxon>
        <taxon>Dimargaritales</taxon>
        <taxon>Dimargaritaceae</taxon>
        <taxon>Dimargaris</taxon>
    </lineage>
</organism>
<dbReference type="PANTHER" id="PTHR12878:SF0">
    <property type="entry name" value="NADH DEHYDROGENASE [UBIQUINONE] 1 ALPHA SUBCOMPLEX SUBUNIT 2"/>
    <property type="match status" value="1"/>
</dbReference>
<dbReference type="Gene3D" id="3.40.30.10">
    <property type="entry name" value="Glutaredoxin"/>
    <property type="match status" value="1"/>
</dbReference>
<evidence type="ECO:0000256" key="7">
    <source>
        <dbReference type="ARBA" id="ARBA00022982"/>
    </source>
</evidence>
<evidence type="ECO:0000256" key="9">
    <source>
        <dbReference type="ARBA" id="ARBA00023136"/>
    </source>
</evidence>
<dbReference type="GO" id="GO:0005743">
    <property type="term" value="C:mitochondrial inner membrane"/>
    <property type="evidence" value="ECO:0007669"/>
    <property type="project" value="UniProtKB-SubCell"/>
</dbReference>